<protein>
    <submittedName>
        <fullName evidence="2">Uncharacterized protein</fullName>
    </submittedName>
</protein>
<comment type="caution">
    <text evidence="2">The sequence shown here is derived from an EMBL/GenBank/DDBJ whole genome shotgun (WGS) entry which is preliminary data.</text>
</comment>
<proteinExistence type="predicted"/>
<evidence type="ECO:0000256" key="1">
    <source>
        <dbReference type="SAM" id="Coils"/>
    </source>
</evidence>
<accession>A0A3L8E3X9</accession>
<gene>
    <name evidence="2" type="ORF">DMN91_000485</name>
</gene>
<reference evidence="2 3" key="1">
    <citation type="journal article" date="2018" name="Genome Res.">
        <title>The genomic architecture and molecular evolution of ant odorant receptors.</title>
        <authorList>
            <person name="McKenzie S.K."/>
            <person name="Kronauer D.J.C."/>
        </authorList>
    </citation>
    <scope>NUCLEOTIDE SEQUENCE [LARGE SCALE GENOMIC DNA]</scope>
    <source>
        <strain evidence="2">Clonal line C1</strain>
    </source>
</reference>
<dbReference type="AlphaFoldDB" id="A0A3L8E3X9"/>
<dbReference type="Proteomes" id="UP000279307">
    <property type="component" value="Chromosome 1"/>
</dbReference>
<name>A0A3L8E3X9_OOCBI</name>
<evidence type="ECO:0000313" key="2">
    <source>
        <dbReference type="EMBL" id="RLU26688.1"/>
    </source>
</evidence>
<keyword evidence="1" id="KW-0175">Coiled coil</keyword>
<organism evidence="2 3">
    <name type="scientific">Ooceraea biroi</name>
    <name type="common">Clonal raider ant</name>
    <name type="synonym">Cerapachys biroi</name>
    <dbReference type="NCBI Taxonomy" id="2015173"/>
    <lineage>
        <taxon>Eukaryota</taxon>
        <taxon>Metazoa</taxon>
        <taxon>Ecdysozoa</taxon>
        <taxon>Arthropoda</taxon>
        <taxon>Hexapoda</taxon>
        <taxon>Insecta</taxon>
        <taxon>Pterygota</taxon>
        <taxon>Neoptera</taxon>
        <taxon>Endopterygota</taxon>
        <taxon>Hymenoptera</taxon>
        <taxon>Apocrita</taxon>
        <taxon>Aculeata</taxon>
        <taxon>Formicoidea</taxon>
        <taxon>Formicidae</taxon>
        <taxon>Dorylinae</taxon>
        <taxon>Ooceraea</taxon>
    </lineage>
</organism>
<feature type="coiled-coil region" evidence="1">
    <location>
        <begin position="17"/>
        <end position="79"/>
    </location>
</feature>
<dbReference type="EMBL" id="QOIP01000001">
    <property type="protein sequence ID" value="RLU26688.1"/>
    <property type="molecule type" value="Genomic_DNA"/>
</dbReference>
<sequence length="203" mass="23494">MQDMIQSELANFRKNLCDTLRADIERINRDLQGLSERVDRLEEADRHGHGVPSLSEDLLEELEERNNRSTNLVLFLLDESSQTVDSRVSDTELVKDILQTILPDNVPCFELIRLGIRRQGRPRPLRVSFLTRKNLRSVLRNKGRYTGPVKIRQDLTPRQRSHLADLRARLQVLRDADENKTIRYISGVPKIVDAKQPRPAKNL</sequence>
<evidence type="ECO:0000313" key="3">
    <source>
        <dbReference type="Proteomes" id="UP000279307"/>
    </source>
</evidence>